<dbReference type="GO" id="GO:0006508">
    <property type="term" value="P:proteolysis"/>
    <property type="evidence" value="ECO:0007669"/>
    <property type="project" value="UniProtKB-KW"/>
</dbReference>
<keyword evidence="12" id="KW-1185">Reference proteome</keyword>
<comment type="function">
    <text evidence="8">This protease is used by the parasite for degradation of the host globin.</text>
</comment>
<evidence type="ECO:0000256" key="6">
    <source>
        <dbReference type="ARBA" id="ARBA00022801"/>
    </source>
</evidence>
<keyword evidence="4" id="KW-0645">Protease</keyword>
<name>A0ABD2PMG1_9PLAT</name>
<evidence type="ECO:0000256" key="3">
    <source>
        <dbReference type="ARBA" id="ARBA00012628"/>
    </source>
</evidence>
<evidence type="ECO:0000256" key="8">
    <source>
        <dbReference type="ARBA" id="ARBA00055993"/>
    </source>
</evidence>
<reference evidence="11 12" key="1">
    <citation type="submission" date="2024-11" db="EMBL/GenBank/DDBJ databases">
        <title>Adaptive evolution of stress response genes in parasites aligns with host niche diversity.</title>
        <authorList>
            <person name="Hahn C."/>
            <person name="Resl P."/>
        </authorList>
    </citation>
    <scope>NUCLEOTIDE SEQUENCE [LARGE SCALE GENOMIC DNA]</scope>
    <source>
        <strain evidence="11">EGGRZ-B1_66</strain>
        <tissue evidence="11">Body</tissue>
    </source>
</reference>
<proteinExistence type="inferred from homology"/>
<dbReference type="PANTHER" id="PTHR12000:SF42">
    <property type="entry name" value="LEGUMAIN"/>
    <property type="match status" value="1"/>
</dbReference>
<keyword evidence="5" id="KW-0732">Signal</keyword>
<dbReference type="InterPro" id="IPR046427">
    <property type="entry name" value="Legumain_prodom_sf"/>
</dbReference>
<accession>A0ABD2PMG1</accession>
<evidence type="ECO:0000256" key="10">
    <source>
        <dbReference type="PIRSR" id="PIRSR019663-1"/>
    </source>
</evidence>
<dbReference type="AlphaFoldDB" id="A0ABD2PMG1"/>
<dbReference type="InterPro" id="IPR001096">
    <property type="entry name" value="Peptidase_C13"/>
</dbReference>
<dbReference type="GO" id="GO:0004197">
    <property type="term" value="F:cysteine-type endopeptidase activity"/>
    <property type="evidence" value="ECO:0007669"/>
    <property type="project" value="UniProtKB-EC"/>
</dbReference>
<dbReference type="InterPro" id="IPR048501">
    <property type="entry name" value="Legum_prodom"/>
</dbReference>
<evidence type="ECO:0000256" key="5">
    <source>
        <dbReference type="ARBA" id="ARBA00022729"/>
    </source>
</evidence>
<dbReference type="CDD" id="cd21115">
    <property type="entry name" value="legumain_C"/>
    <property type="match status" value="1"/>
</dbReference>
<comment type="catalytic activity">
    <reaction evidence="1">
        <text>Hydrolysis of proteins and small molecule substrates at -Asn-|-Xaa- bonds.</text>
        <dbReference type="EC" id="3.4.22.34"/>
    </reaction>
</comment>
<evidence type="ECO:0000256" key="9">
    <source>
        <dbReference type="ARBA" id="ARBA00069042"/>
    </source>
</evidence>
<dbReference type="PIRSF" id="PIRSF019663">
    <property type="entry name" value="Legumain"/>
    <property type="match status" value="1"/>
</dbReference>
<dbReference type="Pfam" id="PF01650">
    <property type="entry name" value="Peptidase_C13"/>
    <property type="match status" value="1"/>
</dbReference>
<comment type="similarity">
    <text evidence="2">Belongs to the peptidase C13 family.</text>
</comment>
<organism evidence="11 12">
    <name type="scientific">Cichlidogyrus casuarinus</name>
    <dbReference type="NCBI Taxonomy" id="1844966"/>
    <lineage>
        <taxon>Eukaryota</taxon>
        <taxon>Metazoa</taxon>
        <taxon>Spiralia</taxon>
        <taxon>Lophotrochozoa</taxon>
        <taxon>Platyhelminthes</taxon>
        <taxon>Monogenea</taxon>
        <taxon>Monopisthocotylea</taxon>
        <taxon>Dactylogyridea</taxon>
        <taxon>Ancyrocephalidae</taxon>
        <taxon>Cichlidogyrus</taxon>
    </lineage>
</organism>
<keyword evidence="6" id="KW-0378">Hydrolase</keyword>
<dbReference type="Gene3D" id="3.40.50.1460">
    <property type="match status" value="1"/>
</dbReference>
<evidence type="ECO:0000256" key="7">
    <source>
        <dbReference type="ARBA" id="ARBA00022807"/>
    </source>
</evidence>
<keyword evidence="7" id="KW-0788">Thiol protease</keyword>
<dbReference type="PANTHER" id="PTHR12000">
    <property type="entry name" value="HEMOGLOBINASE FAMILY MEMBER"/>
    <property type="match status" value="1"/>
</dbReference>
<dbReference type="Proteomes" id="UP001626550">
    <property type="component" value="Unassembled WGS sequence"/>
</dbReference>
<dbReference type="EMBL" id="JBJKFK010005416">
    <property type="protein sequence ID" value="KAL3308335.1"/>
    <property type="molecule type" value="Genomic_DNA"/>
</dbReference>
<comment type="caution">
    <text evidence="11">The sequence shown here is derived from an EMBL/GenBank/DDBJ whole genome shotgun (WGS) entry which is preliminary data.</text>
</comment>
<evidence type="ECO:0000313" key="11">
    <source>
        <dbReference type="EMBL" id="KAL3308335.1"/>
    </source>
</evidence>
<feature type="active site" description="Nucleophile" evidence="10">
    <location>
        <position position="163"/>
    </location>
</feature>
<protein>
    <recommendedName>
        <fullName evidence="9">Hemoglobinase</fullName>
        <ecNumber evidence="3">3.4.22.34</ecNumber>
    </recommendedName>
</protein>
<evidence type="ECO:0000256" key="1">
    <source>
        <dbReference type="ARBA" id="ARBA00000810"/>
    </source>
</evidence>
<evidence type="ECO:0000313" key="12">
    <source>
        <dbReference type="Proteomes" id="UP001626550"/>
    </source>
</evidence>
<gene>
    <name evidence="11" type="ORF">Ciccas_013135</name>
</gene>
<feature type="active site" evidence="10">
    <location>
        <position position="121"/>
    </location>
</feature>
<evidence type="ECO:0000256" key="2">
    <source>
        <dbReference type="ARBA" id="ARBA00009941"/>
    </source>
</evidence>
<dbReference type="PRINTS" id="PR00776">
    <property type="entry name" value="HEMOGLOBNASE"/>
</dbReference>
<dbReference type="FunFam" id="3.40.50.1460:FF:000006">
    <property type="entry name" value="Legumain"/>
    <property type="match status" value="1"/>
</dbReference>
<dbReference type="Gene3D" id="1.10.132.130">
    <property type="match status" value="1"/>
</dbReference>
<evidence type="ECO:0000256" key="4">
    <source>
        <dbReference type="ARBA" id="ARBA00022670"/>
    </source>
</evidence>
<sequence length="416" mass="47713">MSKNWAVLVAGSLDYQNYRHQADIAHAYQILIQHGFHTDKIITMMYDDVANDPQNPFPGQLYNNYSRVDVYKGVKIDYRDSMVIHNNFLRMMRGDKELKRKGFKVLESTEEDNVFFNFADHGASGLISFPVADSLEASELQELITEMSEKKRFKELLIYIEACESGSMFEGYKMPNNVFATTAANGQESSWACYCDDSDLGTCLGDCYSVNWMHDTDSFSTSDRTVEQQFEAVRTATTQSHVQEFGDKKVAHENLAEFQGHTTWKQKQESLAVLHPPDQLDSRKAHLAHHYQVLKRSNDLTKRRKALHQINLDKMRNAQVEEVIEWIVEASVGKLDSAASQVMTEKIKVNKEFLDGKQYAQCYKSLVKQFANCFSMNKVPMSAKHYYKFRNLCKFSSRINQSLAELKAIVVETCDV</sequence>
<dbReference type="EC" id="3.4.22.34" evidence="3"/>